<gene>
    <name evidence="1" type="ORF">ECRASSUSDP1_LOCUS4974</name>
</gene>
<evidence type="ECO:0000313" key="2">
    <source>
        <dbReference type="Proteomes" id="UP001295684"/>
    </source>
</evidence>
<keyword evidence="2" id="KW-1185">Reference proteome</keyword>
<sequence length="76" mass="9009">MSVLHIIYQRYRIFKKLCLKIINFLSGNSNYRTNKSYEKSLLTWLNCSLTDLELNLLQSFSIVFNNRPSLTLHLLL</sequence>
<organism evidence="1 2">
    <name type="scientific">Euplotes crassus</name>
    <dbReference type="NCBI Taxonomy" id="5936"/>
    <lineage>
        <taxon>Eukaryota</taxon>
        <taxon>Sar</taxon>
        <taxon>Alveolata</taxon>
        <taxon>Ciliophora</taxon>
        <taxon>Intramacronucleata</taxon>
        <taxon>Spirotrichea</taxon>
        <taxon>Hypotrichia</taxon>
        <taxon>Euplotida</taxon>
        <taxon>Euplotidae</taxon>
        <taxon>Moneuplotes</taxon>
    </lineage>
</organism>
<name>A0AAD1UEH1_EUPCR</name>
<proteinExistence type="predicted"/>
<evidence type="ECO:0000313" key="1">
    <source>
        <dbReference type="EMBL" id="CAI2363638.1"/>
    </source>
</evidence>
<dbReference type="EMBL" id="CAMPGE010004789">
    <property type="protein sequence ID" value="CAI2363638.1"/>
    <property type="molecule type" value="Genomic_DNA"/>
</dbReference>
<dbReference type="Proteomes" id="UP001295684">
    <property type="component" value="Unassembled WGS sequence"/>
</dbReference>
<protein>
    <submittedName>
        <fullName evidence="1">Uncharacterized protein</fullName>
    </submittedName>
</protein>
<comment type="caution">
    <text evidence="1">The sequence shown here is derived from an EMBL/GenBank/DDBJ whole genome shotgun (WGS) entry which is preliminary data.</text>
</comment>
<accession>A0AAD1UEH1</accession>
<reference evidence="1" key="1">
    <citation type="submission" date="2023-07" db="EMBL/GenBank/DDBJ databases">
        <authorList>
            <consortium name="AG Swart"/>
            <person name="Singh M."/>
            <person name="Singh A."/>
            <person name="Seah K."/>
            <person name="Emmerich C."/>
        </authorList>
    </citation>
    <scope>NUCLEOTIDE SEQUENCE</scope>
    <source>
        <strain evidence="1">DP1</strain>
    </source>
</reference>
<dbReference type="AlphaFoldDB" id="A0AAD1UEH1"/>